<dbReference type="RefSeq" id="WP_148777074.1">
    <property type="nucleotide sequence ID" value="NZ_VSSS01000061.1"/>
</dbReference>
<comment type="caution">
    <text evidence="3">The sequence shown here is derived from an EMBL/GenBank/DDBJ whole genome shotgun (WGS) entry which is preliminary data.</text>
</comment>
<name>A0A5D3K279_9BRAD</name>
<dbReference type="Pfam" id="PF00550">
    <property type="entry name" value="PP-binding"/>
    <property type="match status" value="1"/>
</dbReference>
<gene>
    <name evidence="3" type="ORF">FXB40_36295</name>
</gene>
<evidence type="ECO:0000259" key="2">
    <source>
        <dbReference type="Pfam" id="PF00975"/>
    </source>
</evidence>
<organism evidence="3 4">
    <name type="scientific">Bradyrhizobium rifense</name>
    <dbReference type="NCBI Taxonomy" id="515499"/>
    <lineage>
        <taxon>Bacteria</taxon>
        <taxon>Pseudomonadati</taxon>
        <taxon>Pseudomonadota</taxon>
        <taxon>Alphaproteobacteria</taxon>
        <taxon>Hyphomicrobiales</taxon>
        <taxon>Nitrobacteraceae</taxon>
        <taxon>Bradyrhizobium</taxon>
    </lineage>
</organism>
<dbReference type="InterPro" id="IPR009081">
    <property type="entry name" value="PP-bd_ACP"/>
</dbReference>
<dbReference type="Pfam" id="PF00975">
    <property type="entry name" value="Thioesterase"/>
    <property type="match status" value="1"/>
</dbReference>
<dbReference type="OrthoDB" id="9778690at2"/>
<evidence type="ECO:0000259" key="1">
    <source>
        <dbReference type="Pfam" id="PF00550"/>
    </source>
</evidence>
<dbReference type="SUPFAM" id="SSF53474">
    <property type="entry name" value="alpha/beta-Hydrolases"/>
    <property type="match status" value="1"/>
</dbReference>
<feature type="domain" description="Carrier" evidence="1">
    <location>
        <begin position="24"/>
        <end position="87"/>
    </location>
</feature>
<dbReference type="EMBL" id="VSSS01000061">
    <property type="protein sequence ID" value="TYL89361.1"/>
    <property type="molecule type" value="Genomic_DNA"/>
</dbReference>
<proteinExistence type="predicted"/>
<dbReference type="InterPro" id="IPR029058">
    <property type="entry name" value="AB_hydrolase_fold"/>
</dbReference>
<feature type="domain" description="Thioesterase" evidence="2">
    <location>
        <begin position="126"/>
        <end position="354"/>
    </location>
</feature>
<evidence type="ECO:0000313" key="4">
    <source>
        <dbReference type="Proteomes" id="UP000324758"/>
    </source>
</evidence>
<evidence type="ECO:0000313" key="3">
    <source>
        <dbReference type="EMBL" id="TYL89361.1"/>
    </source>
</evidence>
<dbReference type="AlphaFoldDB" id="A0A5D3K279"/>
<dbReference type="GO" id="GO:0016787">
    <property type="term" value="F:hydrolase activity"/>
    <property type="evidence" value="ECO:0007669"/>
    <property type="project" value="UniProtKB-KW"/>
</dbReference>
<sequence length="362" mass="39715">MSNEQIEAAPLVAMDAPPPSVRETVLSIWHRAMGPKGRHPNADLCQMGVGVKRLFRMLDEIEQTLGKRIPPGTALRLRTAEAIADAVATDNWPAPSPLLQLKDGDDRPPLYMIAGGHRIVLEIIALSQATRHGGKTWGLQAPGLEGETPELETVEQIAARFVAHLGGDPEQPVNIVGYSFGGEIAFEMARMLHARNRKLGLVGLIDTGLAERHWPRAMRLRYLAQSTLSRVRTLTGAPSGGRIEALRSLTRPFVNRLMGAFSYNPAFSESYEPDLDPRLRVLKDLAIQAHERYAPKPVAFPVVLFTSRRKTSDIADRVKMWAPSIANLEVVEVDGSHTTMVLPPHVNGLAAEISARLVPSRT</sequence>
<keyword evidence="3" id="KW-0378">Hydrolase</keyword>
<protein>
    <submittedName>
        <fullName evidence="3">Alpha/beta fold hydrolase</fullName>
    </submittedName>
</protein>
<dbReference type="Gene3D" id="3.40.50.1820">
    <property type="entry name" value="alpha/beta hydrolase"/>
    <property type="match status" value="1"/>
</dbReference>
<dbReference type="InterPro" id="IPR036736">
    <property type="entry name" value="ACP-like_sf"/>
</dbReference>
<accession>A0A5D3K279</accession>
<dbReference type="Proteomes" id="UP000324758">
    <property type="component" value="Unassembled WGS sequence"/>
</dbReference>
<reference evidence="3 4" key="1">
    <citation type="submission" date="2019-08" db="EMBL/GenBank/DDBJ databases">
        <title>Bradyrhizobium hipponensis sp. nov., a rhizobium isolated from a Lupinus angustifolius root nodule in Tunisia.</title>
        <authorList>
            <person name="Off K."/>
            <person name="Rejili M."/>
            <person name="Mars M."/>
            <person name="Brachmann A."/>
            <person name="Marin M."/>
        </authorList>
    </citation>
    <scope>NUCLEOTIDE SEQUENCE [LARGE SCALE GENOMIC DNA]</scope>
    <source>
        <strain evidence="3 4">CTAW71</strain>
    </source>
</reference>
<dbReference type="InterPro" id="IPR001031">
    <property type="entry name" value="Thioesterase"/>
</dbReference>
<keyword evidence="4" id="KW-1185">Reference proteome</keyword>
<dbReference type="SUPFAM" id="SSF47336">
    <property type="entry name" value="ACP-like"/>
    <property type="match status" value="1"/>
</dbReference>